<dbReference type="InterPro" id="IPR018547">
    <property type="entry name" value="AbiEi_C"/>
</dbReference>
<dbReference type="Pfam" id="PF09407">
    <property type="entry name" value="AbiEi_1"/>
    <property type="match status" value="1"/>
</dbReference>
<dbReference type="AlphaFoldDB" id="A0A0W0S007"/>
<evidence type="ECO:0000259" key="1">
    <source>
        <dbReference type="Pfam" id="PF09407"/>
    </source>
</evidence>
<keyword evidence="3" id="KW-1185">Reference proteome</keyword>
<dbReference type="EMBL" id="LNXV01000037">
    <property type="protein sequence ID" value="KTC76554.1"/>
    <property type="molecule type" value="Genomic_DNA"/>
</dbReference>
<comment type="caution">
    <text evidence="2">The sequence shown here is derived from an EMBL/GenBank/DDBJ whole genome shotgun (WGS) entry which is preliminary data.</text>
</comment>
<protein>
    <recommendedName>
        <fullName evidence="1">AbiEi antitoxin C-terminal domain-containing protein</fullName>
    </recommendedName>
</protein>
<dbReference type="PATRIC" id="fig|29422.6.peg.3452"/>
<gene>
    <name evidence="2" type="ORF">Lbru_3267</name>
</gene>
<proteinExistence type="predicted"/>
<reference evidence="2 3" key="1">
    <citation type="submission" date="2015-11" db="EMBL/GenBank/DDBJ databases">
        <title>Genomic analysis of 38 Legionella species identifies large and diverse effector repertoires.</title>
        <authorList>
            <person name="Burstein D."/>
            <person name="Amaro F."/>
            <person name="Zusman T."/>
            <person name="Lifshitz Z."/>
            <person name="Cohen O."/>
            <person name="Gilbert J.A."/>
            <person name="Pupko T."/>
            <person name="Shuman H.A."/>
            <person name="Segal G."/>
        </authorList>
    </citation>
    <scope>NUCLEOTIDE SEQUENCE [LARGE SCALE GENOMIC DNA]</scope>
    <source>
        <strain evidence="2 3">ATCC 43878</strain>
    </source>
</reference>
<evidence type="ECO:0000313" key="2">
    <source>
        <dbReference type="EMBL" id="KTC76554.1"/>
    </source>
</evidence>
<sequence length="266" mass="30487">MKNENLSSLIKHFLQKGRYSFEKTEAIKLLDCNTPSFINSANRLAKKKELALVREGFYIIIPPQHFSLGCLPADWFIDDLMKYLGQPYYTSLLSAASYYGASHQQPQRFQVMTNKQTRAISIGNVSIEFIVKKTMPDVGINKINSYTGAINISSPELTMMDVCDYSKHAGYIHNMAQVITDLAESVNKDKFKELLEKLPVKTTMLQRLGYLLDITEHEELSEVVYAVLLLRKPVNYIWLSPGEDLNIIEKNERWNINVNEEVELDI</sequence>
<organism evidence="2 3">
    <name type="scientific">Legionella brunensis</name>
    <dbReference type="NCBI Taxonomy" id="29422"/>
    <lineage>
        <taxon>Bacteria</taxon>
        <taxon>Pseudomonadati</taxon>
        <taxon>Pseudomonadota</taxon>
        <taxon>Gammaproteobacteria</taxon>
        <taxon>Legionellales</taxon>
        <taxon>Legionellaceae</taxon>
        <taxon>Legionella</taxon>
    </lineage>
</organism>
<dbReference type="STRING" id="29422.Lbru_3267"/>
<dbReference type="Proteomes" id="UP000054742">
    <property type="component" value="Unassembled WGS sequence"/>
</dbReference>
<dbReference type="OrthoDB" id="42441at2"/>
<accession>A0A0W0S007</accession>
<evidence type="ECO:0000313" key="3">
    <source>
        <dbReference type="Proteomes" id="UP000054742"/>
    </source>
</evidence>
<feature type="domain" description="AbiEi antitoxin C-terminal" evidence="1">
    <location>
        <begin position="70"/>
        <end position="213"/>
    </location>
</feature>
<name>A0A0W0S007_9GAMM</name>
<dbReference type="RefSeq" id="WP_035896038.1">
    <property type="nucleotide sequence ID" value="NZ_CAAAHU010000024.1"/>
</dbReference>